<dbReference type="InterPro" id="IPR036390">
    <property type="entry name" value="WH_DNA-bd_sf"/>
</dbReference>
<evidence type="ECO:0000259" key="3">
    <source>
        <dbReference type="SMART" id="SM01075"/>
    </source>
</evidence>
<dbReference type="CDD" id="cd08767">
    <property type="entry name" value="Cdt1_c"/>
    <property type="match status" value="1"/>
</dbReference>
<accession>A0ABM1J1I8</accession>
<dbReference type="Pfam" id="PF16679">
    <property type="entry name" value="CDT1_C"/>
    <property type="match status" value="1"/>
</dbReference>
<dbReference type="SMART" id="SM01075">
    <property type="entry name" value="CDT1"/>
    <property type="match status" value="1"/>
</dbReference>
<dbReference type="InterPro" id="IPR045173">
    <property type="entry name" value="Cdt1"/>
</dbReference>
<comment type="similarity">
    <text evidence="1">Belongs to the Cdt1 family.</text>
</comment>
<evidence type="ECO:0000313" key="5">
    <source>
        <dbReference type="RefSeq" id="XP_015186325.1"/>
    </source>
</evidence>
<dbReference type="Proteomes" id="UP000694924">
    <property type="component" value="Unplaced"/>
</dbReference>
<sequence>MSQPSVTAYFNTRKRQANEDILSKSKVLLLDQERIKMTEESEMKVKTQNFQSLKLMSEKQEETMVTSPKIILISGINNLNNFSSKVNSTKVDTKLSVQKTNKVSTRSRPSQVCKSNQDGQTDIRESFLKKSNDIDIKKENVKKVLFEKKGTLSPKKQPLTPKKNVAEDKQTAVNEQNKPTSVTFTTPKKKLTKNDSIRKDLDLNEIKNRINKSGRLAELKASIDRINKCDQRLNEIQKRNDLNKPQIQKFEQIQLEIPVSPQKNLKSPCKTLMSPRKELLTQSSPQRRILFEPKESISPVKSKPDKTEAYQKYLSLAESDKPKLQLPYNYRLLAEIFRYIDTVSAMLFNRKELITFKKLKPAVQELLRRNFTLEHLAQIKTIYPDAYNFHQEKVKSFGSTSKQDKYELILTPNVQIKSDSNEQNGDNVLQTANDVSMTPAILLQRKRKFYEILLDRVKEEHEQFLLKLDKPMVIPKEKILRWHPEFNVDGCKPIEQSELPQPPNVEKATSAKHVLEKAKSLFHCNTRMEKALQKLAEAKMTSKSVSTDISSTEESNDDTMRQINIKIVDSPSVTPTIEKSYLATAFKGIPKSLLEKVRAKQAAKALETMTRTPDLDREATLYSRLPELAKILRSIFVAEKKGVLPLEHVLAKLDNSFRTKLTAAELEEHVRKLCKLLPTWASIHNVRKTDYLKLAKDVDLIKVTKMLEIVANQKVSKS</sequence>
<dbReference type="Pfam" id="PF08839">
    <property type="entry name" value="CDT1"/>
    <property type="match status" value="1"/>
</dbReference>
<dbReference type="InterPro" id="IPR014939">
    <property type="entry name" value="CDT1_Gemini-bd-like"/>
</dbReference>
<name>A0ABM1J1I8_POLDO</name>
<reference evidence="5" key="1">
    <citation type="submission" date="2025-08" db="UniProtKB">
        <authorList>
            <consortium name="RefSeq"/>
        </authorList>
    </citation>
    <scope>IDENTIFICATION</scope>
    <source>
        <tissue evidence="5">Whole body</tissue>
    </source>
</reference>
<dbReference type="RefSeq" id="XP_015186325.1">
    <property type="nucleotide sequence ID" value="XM_015330839.1"/>
</dbReference>
<dbReference type="Gene3D" id="1.10.10.1420">
    <property type="entry name" value="DNA replication factor Cdt1, C-terminal WH domain"/>
    <property type="match status" value="1"/>
</dbReference>
<dbReference type="GeneID" id="107071659"/>
<protein>
    <submittedName>
        <fullName evidence="5">DNA replication factor Cdt1 isoform X1</fullName>
    </submittedName>
</protein>
<gene>
    <name evidence="5" type="primary">LOC107071659</name>
</gene>
<feature type="domain" description="CDT1 Geminin-binding" evidence="3">
    <location>
        <begin position="326"/>
        <end position="501"/>
    </location>
</feature>
<dbReference type="InterPro" id="IPR038090">
    <property type="entry name" value="Cdt1_C_WH_dom_sf"/>
</dbReference>
<keyword evidence="4" id="KW-1185">Reference proteome</keyword>
<evidence type="ECO:0000256" key="2">
    <source>
        <dbReference type="ARBA" id="ARBA00023306"/>
    </source>
</evidence>
<dbReference type="CDD" id="cd08674">
    <property type="entry name" value="Cdt1_m"/>
    <property type="match status" value="1"/>
</dbReference>
<evidence type="ECO:0000313" key="4">
    <source>
        <dbReference type="Proteomes" id="UP000694924"/>
    </source>
</evidence>
<dbReference type="PANTHER" id="PTHR28637:SF1">
    <property type="entry name" value="DNA REPLICATION FACTOR CDT1"/>
    <property type="match status" value="1"/>
</dbReference>
<keyword evidence="2" id="KW-0131">Cell cycle</keyword>
<organism evidence="4 5">
    <name type="scientific">Polistes dominula</name>
    <name type="common">European paper wasp</name>
    <name type="synonym">Vespa dominula</name>
    <dbReference type="NCBI Taxonomy" id="743375"/>
    <lineage>
        <taxon>Eukaryota</taxon>
        <taxon>Metazoa</taxon>
        <taxon>Ecdysozoa</taxon>
        <taxon>Arthropoda</taxon>
        <taxon>Hexapoda</taxon>
        <taxon>Insecta</taxon>
        <taxon>Pterygota</taxon>
        <taxon>Neoptera</taxon>
        <taxon>Endopterygota</taxon>
        <taxon>Hymenoptera</taxon>
        <taxon>Apocrita</taxon>
        <taxon>Aculeata</taxon>
        <taxon>Vespoidea</taxon>
        <taxon>Vespidae</taxon>
        <taxon>Polistinae</taxon>
        <taxon>Polistini</taxon>
        <taxon>Polistes</taxon>
    </lineage>
</organism>
<dbReference type="InterPro" id="IPR032054">
    <property type="entry name" value="Cdt1_C"/>
</dbReference>
<proteinExistence type="inferred from homology"/>
<dbReference type="SUPFAM" id="SSF46785">
    <property type="entry name" value="Winged helix' DNA-binding domain"/>
    <property type="match status" value="1"/>
</dbReference>
<evidence type="ECO:0000256" key="1">
    <source>
        <dbReference type="ARBA" id="ARBA00008356"/>
    </source>
</evidence>
<dbReference type="PANTHER" id="PTHR28637">
    <property type="entry name" value="DNA REPLICATION FACTOR CDT1"/>
    <property type="match status" value="1"/>
</dbReference>